<dbReference type="EMBL" id="AMFJ01021636">
    <property type="protein sequence ID" value="EKD66347.1"/>
    <property type="molecule type" value="Genomic_DNA"/>
</dbReference>
<evidence type="ECO:0000256" key="1">
    <source>
        <dbReference type="SAM" id="Phobius"/>
    </source>
</evidence>
<protein>
    <recommendedName>
        <fullName evidence="3">Ferric oxidoreductase domain-containing protein</fullName>
    </recommendedName>
</protein>
<feature type="transmembrane region" description="Helical" evidence="1">
    <location>
        <begin position="119"/>
        <end position="139"/>
    </location>
</feature>
<proteinExistence type="predicted"/>
<keyword evidence="1" id="KW-1133">Transmembrane helix</keyword>
<feature type="transmembrane region" description="Helical" evidence="1">
    <location>
        <begin position="151"/>
        <end position="168"/>
    </location>
</feature>
<keyword evidence="1" id="KW-0812">Transmembrane</keyword>
<accession>K2AX39</accession>
<feature type="transmembrane region" description="Helical" evidence="1">
    <location>
        <begin position="174"/>
        <end position="192"/>
    </location>
</feature>
<keyword evidence="1" id="KW-0472">Membrane</keyword>
<dbReference type="AlphaFoldDB" id="K2AX39"/>
<gene>
    <name evidence="2" type="ORF">ACD_49C00050G0017</name>
</gene>
<comment type="caution">
    <text evidence="2">The sequence shown here is derived from an EMBL/GenBank/DDBJ whole genome shotgun (WGS) entry which is preliminary data.</text>
</comment>
<feature type="transmembrane region" description="Helical" evidence="1">
    <location>
        <begin position="80"/>
        <end position="99"/>
    </location>
</feature>
<sequence length="200" mass="24046">MNWIKKFIFGWTFPGFLVIKKILKFVPLLWILIIFYPNFYVEFWDFGWYCLLLIVFSRPLSDVLPRLGILKKIVALRKEIWIISGVFIVAHSIWFFLNAKMSLLVWLTNPDYYNLTNLFGWWMIGMYIGIILTLTSNKFSKKILWKNWKRLQRLTYLFFIFGAVHIALVDNEKILPLSIVVSLWAILWILAYKKIILWKK</sequence>
<evidence type="ECO:0000313" key="2">
    <source>
        <dbReference type="EMBL" id="EKD66347.1"/>
    </source>
</evidence>
<organism evidence="2">
    <name type="scientific">uncultured bacterium</name>
    <name type="common">gcode 4</name>
    <dbReference type="NCBI Taxonomy" id="1234023"/>
    <lineage>
        <taxon>Bacteria</taxon>
        <taxon>environmental samples</taxon>
    </lineage>
</organism>
<reference evidence="2" key="1">
    <citation type="journal article" date="2012" name="Science">
        <title>Fermentation, hydrogen, and sulfur metabolism in multiple uncultivated bacterial phyla.</title>
        <authorList>
            <person name="Wrighton K.C."/>
            <person name="Thomas B.C."/>
            <person name="Sharon I."/>
            <person name="Miller C.S."/>
            <person name="Castelle C.J."/>
            <person name="VerBerkmoes N.C."/>
            <person name="Wilkins M.J."/>
            <person name="Hettich R.L."/>
            <person name="Lipton M.S."/>
            <person name="Williams K.H."/>
            <person name="Long P.E."/>
            <person name="Banfield J.F."/>
        </authorList>
    </citation>
    <scope>NUCLEOTIDE SEQUENCE [LARGE SCALE GENOMIC DNA]</scope>
</reference>
<name>K2AX39_9BACT</name>
<evidence type="ECO:0008006" key="3">
    <source>
        <dbReference type="Google" id="ProtNLM"/>
    </source>
</evidence>